<evidence type="ECO:0000313" key="1">
    <source>
        <dbReference type="EMBL" id="MCK9874713.1"/>
    </source>
</evidence>
<evidence type="ECO:0000313" key="2">
    <source>
        <dbReference type="Proteomes" id="UP001201873"/>
    </source>
</evidence>
<evidence type="ECO:0008006" key="3">
    <source>
        <dbReference type="Google" id="ProtNLM"/>
    </source>
</evidence>
<accession>A0ABT0JUM4</accession>
<dbReference type="EMBL" id="JALKFT010000002">
    <property type="protein sequence ID" value="MCK9874713.1"/>
    <property type="molecule type" value="Genomic_DNA"/>
</dbReference>
<keyword evidence="2" id="KW-1185">Reference proteome</keyword>
<name>A0ABT0JUM4_9ACTN</name>
<gene>
    <name evidence="1" type="ORF">MXD59_02765</name>
</gene>
<dbReference type="Proteomes" id="UP001201873">
    <property type="component" value="Unassembled WGS sequence"/>
</dbReference>
<sequence>MDINPPWSRGGAAPADVVTFLCRSDGAAVSVGPLPGGPPGSGAGLVGLVVRLPGASPALLRLTPDEAGRLAGLLAETNGGDAAAGAVDPVPDGSGGASGSRYVVVAPEGAPVAELWPALAALPPAARLVDFASDAEVVLVFGLDDPRWPILPREAGSVRDARQAPSR</sequence>
<proteinExistence type="predicted"/>
<reference evidence="1 2" key="1">
    <citation type="submission" date="2022-04" db="EMBL/GenBank/DDBJ databases">
        <title>Genome diversity in the genus Frankia.</title>
        <authorList>
            <person name="Carlos-Shanley C."/>
            <person name="Hahn D."/>
        </authorList>
    </citation>
    <scope>NUCLEOTIDE SEQUENCE [LARGE SCALE GENOMIC DNA]</scope>
    <source>
        <strain evidence="1 2">Ag45/Mut15</strain>
    </source>
</reference>
<comment type="caution">
    <text evidence="1">The sequence shown here is derived from an EMBL/GenBank/DDBJ whole genome shotgun (WGS) entry which is preliminary data.</text>
</comment>
<organism evidence="1 2">
    <name type="scientific">Frankia umida</name>
    <dbReference type="NCBI Taxonomy" id="573489"/>
    <lineage>
        <taxon>Bacteria</taxon>
        <taxon>Bacillati</taxon>
        <taxon>Actinomycetota</taxon>
        <taxon>Actinomycetes</taxon>
        <taxon>Frankiales</taxon>
        <taxon>Frankiaceae</taxon>
        <taxon>Frankia</taxon>
    </lineage>
</organism>
<protein>
    <recommendedName>
        <fullName evidence="3">SseB protein N-terminal domain-containing protein</fullName>
    </recommendedName>
</protein>
<dbReference type="RefSeq" id="WP_248815423.1">
    <property type="nucleotide sequence ID" value="NZ_JALKFT010000002.1"/>
</dbReference>